<feature type="compositionally biased region" description="Polar residues" evidence="2">
    <location>
        <begin position="135"/>
        <end position="148"/>
    </location>
</feature>
<reference evidence="3 4" key="1">
    <citation type="submission" date="2011-08" db="EMBL/GenBank/DDBJ databases">
        <authorList>
            <person name="Liu Z.J."/>
            <person name="Shi F.L."/>
            <person name="Lu J.Q."/>
            <person name="Li M."/>
            <person name="Wang Z.L."/>
        </authorList>
    </citation>
    <scope>NUCLEOTIDE SEQUENCE [LARGE SCALE GENOMIC DNA]</scope>
    <source>
        <strain evidence="3 4">USNM 41457</strain>
    </source>
</reference>
<comment type="caution">
    <text evidence="3">The sequence shown here is derived from an EMBL/GenBank/DDBJ whole genome shotgun (WGS) entry which is preliminary data.</text>
</comment>
<reference evidence="4" key="2">
    <citation type="submission" date="2015-07" db="EMBL/GenBank/DDBJ databases">
        <title>Contrasting host-pathogen interactions and genome evolution in two generalist and specialist microsporidian pathogens of mosquitoes.</title>
        <authorList>
            <consortium name="The Broad Institute Genomics Platform"/>
            <consortium name="The Broad Institute Genome Sequencing Center for Infectious Disease"/>
            <person name="Cuomo C.A."/>
            <person name="Sanscrainte N.D."/>
            <person name="Goldberg J.M."/>
            <person name="Heiman D."/>
            <person name="Young S."/>
            <person name="Zeng Q."/>
            <person name="Becnel J.J."/>
            <person name="Birren B.W."/>
        </authorList>
    </citation>
    <scope>NUCLEOTIDE SEQUENCE [LARGE SCALE GENOMIC DNA]</scope>
    <source>
        <strain evidence="4">USNM 41457</strain>
    </source>
</reference>
<accession>J9D5A5</accession>
<proteinExistence type="predicted"/>
<dbReference type="AlphaFoldDB" id="J9D5A5"/>
<dbReference type="EMBL" id="AFBI03000059">
    <property type="protein sequence ID" value="EJW02714.1"/>
    <property type="molecule type" value="Genomic_DNA"/>
</dbReference>
<feature type="region of interest" description="Disordered" evidence="2">
    <location>
        <begin position="45"/>
        <end position="85"/>
    </location>
</feature>
<feature type="compositionally biased region" description="Polar residues" evidence="2">
    <location>
        <begin position="45"/>
        <end position="54"/>
    </location>
</feature>
<protein>
    <submittedName>
        <fullName evidence="3">Uncharacterized protein</fullName>
    </submittedName>
</protein>
<dbReference type="VEuPathDB" id="MicrosporidiaDB:EDEG_02898"/>
<sequence>MMELEKKDLQISRSDQDDQSTLKVTEDNEILSDSNIKTVPMIVVSDNSDSSNKQIKVEENNDPMIQPKNNPINDQDGKKNDPNHLQVDYSDNINDLEKNDYHQKPVMSIHNEESTETIIFNQNVSEKESEDTTKNTETSLKTDNVSQNKTEEKLVSSDFVNETISNDTNVASQENSQENLENEEKNHVDNIKLADKKVQTTDNISNDNPEEIKDEEFSSNFAEIGESAIEEEIAQRGFFSGFCAVL</sequence>
<feature type="coiled-coil region" evidence="1">
    <location>
        <begin position="170"/>
        <end position="197"/>
    </location>
</feature>
<gene>
    <name evidence="3" type="ORF">EDEG_02898</name>
</gene>
<feature type="compositionally biased region" description="Basic and acidic residues" evidence="2">
    <location>
        <begin position="1"/>
        <end position="16"/>
    </location>
</feature>
<keyword evidence="4" id="KW-1185">Reference proteome</keyword>
<dbReference type="HOGENOM" id="CLU_1129043_0_0_1"/>
<evidence type="ECO:0000256" key="1">
    <source>
        <dbReference type="SAM" id="Coils"/>
    </source>
</evidence>
<dbReference type="Proteomes" id="UP000003163">
    <property type="component" value="Unassembled WGS sequence"/>
</dbReference>
<evidence type="ECO:0000313" key="4">
    <source>
        <dbReference type="Proteomes" id="UP000003163"/>
    </source>
</evidence>
<dbReference type="InParanoid" id="J9D5A5"/>
<feature type="region of interest" description="Disordered" evidence="2">
    <location>
        <begin position="1"/>
        <end position="26"/>
    </location>
</feature>
<evidence type="ECO:0000313" key="3">
    <source>
        <dbReference type="EMBL" id="EJW02714.1"/>
    </source>
</evidence>
<keyword evidence="1" id="KW-0175">Coiled coil</keyword>
<feature type="region of interest" description="Disordered" evidence="2">
    <location>
        <begin position="123"/>
        <end position="153"/>
    </location>
</feature>
<organism evidence="3 4">
    <name type="scientific">Edhazardia aedis (strain USNM 41457)</name>
    <name type="common">Microsporidian parasite</name>
    <dbReference type="NCBI Taxonomy" id="1003232"/>
    <lineage>
        <taxon>Eukaryota</taxon>
        <taxon>Fungi</taxon>
        <taxon>Fungi incertae sedis</taxon>
        <taxon>Microsporidia</taxon>
        <taxon>Edhazardia</taxon>
    </lineage>
</organism>
<name>J9D5A5_EDHAE</name>
<feature type="compositionally biased region" description="Basic and acidic residues" evidence="2">
    <location>
        <begin position="125"/>
        <end position="134"/>
    </location>
</feature>
<evidence type="ECO:0000256" key="2">
    <source>
        <dbReference type="SAM" id="MobiDB-lite"/>
    </source>
</evidence>